<evidence type="ECO:0000313" key="3">
    <source>
        <dbReference type="EMBL" id="ALI54079.1"/>
    </source>
</evidence>
<dbReference type="AlphaFoldDB" id="A0A0N9ZLG4"/>
<dbReference type="GO" id="GO:0015074">
    <property type="term" value="P:DNA integration"/>
    <property type="evidence" value="ECO:0007669"/>
    <property type="project" value="InterPro"/>
</dbReference>
<dbReference type="Pfam" id="PF13333">
    <property type="entry name" value="rve_2"/>
    <property type="match status" value="1"/>
</dbReference>
<gene>
    <name evidence="3" type="ORF">IMCC12053_129</name>
</gene>
<dbReference type="InterPro" id="IPR050900">
    <property type="entry name" value="Transposase_IS3/IS150/IS904"/>
</dbReference>
<dbReference type="STRING" id="1397108.IMCC12053_129"/>
<accession>A0A0N9ZLG4</accession>
<dbReference type="KEGG" id="cmar:IMCC12053_129"/>
<proteinExistence type="predicted"/>
<sequence>MGQRHKHLPPAPAMFPDVILDRRVAAHEAMLIAQPLKNPFGSVPLLAVPVEVVLQPLIDEAGEPVQLGPLDLRRSLISGRDRKHHHLRHARTRYPKMVRCRPFAHAAPTREADLPVKFHAENTPALPANRKGQSGKVLLCPQQDNLATSMAHFCIAVLTESFFNLLKRERIRRRTYKTREDARSDVFDYIEMFYNPKRKHARNGMLSPADFERQQQRKLQGV</sequence>
<organism evidence="3 4">
    <name type="scientific">Celeribacter marinus</name>
    <dbReference type="NCBI Taxonomy" id="1397108"/>
    <lineage>
        <taxon>Bacteria</taxon>
        <taxon>Pseudomonadati</taxon>
        <taxon>Pseudomonadota</taxon>
        <taxon>Alphaproteobacteria</taxon>
        <taxon>Rhodobacterales</taxon>
        <taxon>Roseobacteraceae</taxon>
        <taxon>Celeribacter</taxon>
    </lineage>
</organism>
<keyword evidence="4" id="KW-1185">Reference proteome</keyword>
<dbReference type="EMBL" id="CP012023">
    <property type="protein sequence ID" value="ALI54079.1"/>
    <property type="molecule type" value="Genomic_DNA"/>
</dbReference>
<dbReference type="PANTHER" id="PTHR46889:SF4">
    <property type="entry name" value="TRANSPOSASE INSO FOR INSERTION SEQUENCE ELEMENT IS911B-RELATED"/>
    <property type="match status" value="1"/>
</dbReference>
<dbReference type="InterPro" id="IPR001584">
    <property type="entry name" value="Integrase_cat-core"/>
</dbReference>
<dbReference type="PANTHER" id="PTHR46889">
    <property type="entry name" value="TRANSPOSASE INSF FOR INSERTION SEQUENCE IS3B-RELATED"/>
    <property type="match status" value="1"/>
</dbReference>
<evidence type="ECO:0000256" key="1">
    <source>
        <dbReference type="SAM" id="MobiDB-lite"/>
    </source>
</evidence>
<feature type="region of interest" description="Disordered" evidence="1">
    <location>
        <begin position="201"/>
        <end position="222"/>
    </location>
</feature>
<evidence type="ECO:0000259" key="2">
    <source>
        <dbReference type="Pfam" id="PF13333"/>
    </source>
</evidence>
<dbReference type="Proteomes" id="UP000064920">
    <property type="component" value="Chromosome"/>
</dbReference>
<protein>
    <submittedName>
        <fullName evidence="3">Mobile element protein</fullName>
    </submittedName>
</protein>
<feature type="domain" description="Integrase catalytic" evidence="2">
    <location>
        <begin position="160"/>
        <end position="214"/>
    </location>
</feature>
<reference evidence="4" key="1">
    <citation type="submission" date="2015-05" db="EMBL/GenBank/DDBJ databases">
        <authorList>
            <person name="Oh H.-M."/>
            <person name="Yang J.-A."/>
            <person name="Cho J.-C."/>
            <person name="Kang I."/>
        </authorList>
    </citation>
    <scope>NUCLEOTIDE SEQUENCE [LARGE SCALE GENOMIC DNA]</scope>
    <source>
        <strain evidence="4">IMCC 12053</strain>
    </source>
</reference>
<evidence type="ECO:0000313" key="4">
    <source>
        <dbReference type="Proteomes" id="UP000064920"/>
    </source>
</evidence>
<name>A0A0N9ZLG4_9RHOB</name>